<proteinExistence type="predicted"/>
<organism evidence="3 4">
    <name type="scientific">Blastopirellula marina</name>
    <dbReference type="NCBI Taxonomy" id="124"/>
    <lineage>
        <taxon>Bacteria</taxon>
        <taxon>Pseudomonadati</taxon>
        <taxon>Planctomycetota</taxon>
        <taxon>Planctomycetia</taxon>
        <taxon>Pirellulales</taxon>
        <taxon>Pirellulaceae</taxon>
        <taxon>Blastopirellula</taxon>
    </lineage>
</organism>
<evidence type="ECO:0000313" key="4">
    <source>
        <dbReference type="Proteomes" id="UP000240009"/>
    </source>
</evidence>
<evidence type="ECO:0000313" key="3">
    <source>
        <dbReference type="EMBL" id="PQO33302.1"/>
    </source>
</evidence>
<dbReference type="RefSeq" id="WP_105352944.1">
    <property type="nucleotide sequence ID" value="NZ_PUIA01000035.1"/>
</dbReference>
<evidence type="ECO:0000256" key="1">
    <source>
        <dbReference type="SAM" id="Coils"/>
    </source>
</evidence>
<dbReference type="Proteomes" id="UP000240009">
    <property type="component" value="Unassembled WGS sequence"/>
</dbReference>
<reference evidence="3 4" key="1">
    <citation type="submission" date="2018-02" db="EMBL/GenBank/DDBJ databases">
        <title>Comparative genomes isolates from brazilian mangrove.</title>
        <authorList>
            <person name="Araujo J.E."/>
            <person name="Taketani R.G."/>
            <person name="Silva M.C.P."/>
            <person name="Loureco M.V."/>
            <person name="Andreote F.D."/>
        </authorList>
    </citation>
    <scope>NUCLEOTIDE SEQUENCE [LARGE SCALE GENOMIC DNA]</scope>
    <source>
        <strain evidence="3 4">HEX-2 MGV</strain>
    </source>
</reference>
<feature type="coiled-coil region" evidence="1">
    <location>
        <begin position="102"/>
        <end position="136"/>
    </location>
</feature>
<dbReference type="AlphaFoldDB" id="A0A2S8FM82"/>
<feature type="chain" id="PRO_5015618164" evidence="2">
    <location>
        <begin position="22"/>
        <end position="175"/>
    </location>
</feature>
<accession>A0A2S8FM82</accession>
<evidence type="ECO:0000256" key="2">
    <source>
        <dbReference type="SAM" id="SignalP"/>
    </source>
</evidence>
<name>A0A2S8FM82_9BACT</name>
<keyword evidence="2" id="KW-0732">Signal</keyword>
<feature type="signal peptide" evidence="2">
    <location>
        <begin position="1"/>
        <end position="21"/>
    </location>
</feature>
<gene>
    <name evidence="3" type="ORF">C5Y96_10650</name>
</gene>
<comment type="caution">
    <text evidence="3">The sequence shown here is derived from an EMBL/GenBank/DDBJ whole genome shotgun (WGS) entry which is preliminary data.</text>
</comment>
<dbReference type="OrthoDB" id="9964500at2"/>
<dbReference type="EMBL" id="PUIA01000035">
    <property type="protein sequence ID" value="PQO33302.1"/>
    <property type="molecule type" value="Genomic_DNA"/>
</dbReference>
<sequence length="175" mass="19801">MSYRLTLAVLTVALLPGLAVANPWKTMVGHEYPSTSFDRTRIVAEVVSDGDDLQTAAQDWYEDYYHGYDDDIFIRGAYRAPVAVTAAPAAIVIHKDDHHHHVAELEATLARDIAARKALQEEVRQLRAEHLKYEMLLQKEIRERTLVKYEYVEEITPPTPPVAPGHHVHAVEIGR</sequence>
<keyword evidence="1" id="KW-0175">Coiled coil</keyword>
<protein>
    <submittedName>
        <fullName evidence="3">Uncharacterized protein</fullName>
    </submittedName>
</protein>